<sequence length="108" mass="12084">MSSLLIVGADRLGSIPKKLEELGFNEIIHMSGRKVQMVKKEIPSHIDLILVLTDFINHNLTAVLKKKAMEQSIPVCYAKRSWCSIYQAIGKCDYGCSNLKNCLMSKEG</sequence>
<name>A0ABV6NI91_9BACI</name>
<evidence type="ECO:0000313" key="2">
    <source>
        <dbReference type="EMBL" id="MFC0560477.1"/>
    </source>
</evidence>
<dbReference type="Pfam" id="PF10087">
    <property type="entry name" value="DUF2325"/>
    <property type="match status" value="1"/>
</dbReference>
<dbReference type="InterPro" id="IPR016772">
    <property type="entry name" value="UCP020408"/>
</dbReference>
<keyword evidence="3" id="KW-1185">Reference proteome</keyword>
<gene>
    <name evidence="2" type="ORF">ACFFH4_15850</name>
</gene>
<dbReference type="RefSeq" id="WP_273847340.1">
    <property type="nucleotide sequence ID" value="NZ_JAQQWT010000025.1"/>
</dbReference>
<dbReference type="EMBL" id="JBHLTR010000027">
    <property type="protein sequence ID" value="MFC0560477.1"/>
    <property type="molecule type" value="Genomic_DNA"/>
</dbReference>
<organism evidence="2 3">
    <name type="scientific">Halalkalibacter alkalisediminis</name>
    <dbReference type="NCBI Taxonomy" id="935616"/>
    <lineage>
        <taxon>Bacteria</taxon>
        <taxon>Bacillati</taxon>
        <taxon>Bacillota</taxon>
        <taxon>Bacilli</taxon>
        <taxon>Bacillales</taxon>
        <taxon>Bacillaceae</taxon>
        <taxon>Halalkalibacter</taxon>
    </lineage>
</organism>
<dbReference type="PIRSF" id="PIRSF020408">
    <property type="entry name" value="UCP020408"/>
    <property type="match status" value="1"/>
</dbReference>
<reference evidence="2 3" key="1">
    <citation type="submission" date="2024-09" db="EMBL/GenBank/DDBJ databases">
        <authorList>
            <person name="Sun Q."/>
            <person name="Mori K."/>
        </authorList>
    </citation>
    <scope>NUCLEOTIDE SEQUENCE [LARGE SCALE GENOMIC DNA]</scope>
    <source>
        <strain evidence="2 3">NCAIM B.02301</strain>
    </source>
</reference>
<accession>A0ABV6NI91</accession>
<evidence type="ECO:0000313" key="3">
    <source>
        <dbReference type="Proteomes" id="UP001589833"/>
    </source>
</evidence>
<comment type="similarity">
    <text evidence="1">Belongs to the UPF0751 family.</text>
</comment>
<protein>
    <submittedName>
        <fullName evidence="2">DUF2325 domain-containing protein</fullName>
    </submittedName>
</protein>
<evidence type="ECO:0000256" key="1">
    <source>
        <dbReference type="ARBA" id="ARBA00007189"/>
    </source>
</evidence>
<comment type="caution">
    <text evidence="2">The sequence shown here is derived from an EMBL/GenBank/DDBJ whole genome shotgun (WGS) entry which is preliminary data.</text>
</comment>
<proteinExistence type="inferred from homology"/>
<dbReference type="Proteomes" id="UP001589833">
    <property type="component" value="Unassembled WGS sequence"/>
</dbReference>